<evidence type="ECO:0000256" key="5">
    <source>
        <dbReference type="ARBA" id="ARBA00022989"/>
    </source>
</evidence>
<evidence type="ECO:0000256" key="7">
    <source>
        <dbReference type="ARBA" id="ARBA00023136"/>
    </source>
</evidence>
<dbReference type="Pfam" id="PF13490">
    <property type="entry name" value="zf-HC2"/>
    <property type="match status" value="1"/>
</dbReference>
<dbReference type="InterPro" id="IPR051474">
    <property type="entry name" value="Anti-sigma-K/W_factor"/>
</dbReference>
<organism evidence="14 15">
    <name type="scientific">Demequina litoralis</name>
    <dbReference type="NCBI Taxonomy" id="3051660"/>
    <lineage>
        <taxon>Bacteria</taxon>
        <taxon>Bacillati</taxon>
        <taxon>Actinomycetota</taxon>
        <taxon>Actinomycetes</taxon>
        <taxon>Micrococcales</taxon>
        <taxon>Demequinaceae</taxon>
        <taxon>Demequina</taxon>
    </lineage>
</organism>
<evidence type="ECO:0000256" key="2">
    <source>
        <dbReference type="ARBA" id="ARBA00004236"/>
    </source>
</evidence>
<feature type="transmembrane region" description="Helical" evidence="11">
    <location>
        <begin position="116"/>
        <end position="138"/>
    </location>
</feature>
<dbReference type="Proteomes" id="UP001172728">
    <property type="component" value="Unassembled WGS sequence"/>
</dbReference>
<evidence type="ECO:0000256" key="3">
    <source>
        <dbReference type="ARBA" id="ARBA00022475"/>
    </source>
</evidence>
<evidence type="ECO:0000313" key="15">
    <source>
        <dbReference type="Proteomes" id="UP001172728"/>
    </source>
</evidence>
<dbReference type="EMBL" id="JAUHPW010000005">
    <property type="protein sequence ID" value="MDN4475764.1"/>
    <property type="molecule type" value="Genomic_DNA"/>
</dbReference>
<dbReference type="Pfam" id="PF10099">
    <property type="entry name" value="RskA_C"/>
    <property type="match status" value="1"/>
</dbReference>
<evidence type="ECO:0000259" key="12">
    <source>
        <dbReference type="Pfam" id="PF10099"/>
    </source>
</evidence>
<evidence type="ECO:0000313" key="14">
    <source>
        <dbReference type="EMBL" id="MDN4475764.1"/>
    </source>
</evidence>
<evidence type="ECO:0000259" key="13">
    <source>
        <dbReference type="Pfam" id="PF13490"/>
    </source>
</evidence>
<evidence type="ECO:0000256" key="11">
    <source>
        <dbReference type="SAM" id="Phobius"/>
    </source>
</evidence>
<evidence type="ECO:0000256" key="8">
    <source>
        <dbReference type="ARBA" id="ARBA00023163"/>
    </source>
</evidence>
<comment type="caution">
    <text evidence="14">The sequence shown here is derived from an EMBL/GenBank/DDBJ whole genome shotgun (WGS) entry which is preliminary data.</text>
</comment>
<accession>A0ABT8G9V9</accession>
<feature type="domain" description="Anti-sigma K factor RskA C-terminal" evidence="12">
    <location>
        <begin position="117"/>
        <end position="252"/>
    </location>
</feature>
<gene>
    <name evidence="14" type="ORF">QQX09_07835</name>
</gene>
<keyword evidence="8" id="KW-0804">Transcription</keyword>
<protein>
    <recommendedName>
        <fullName evidence="10">Regulator of SigK</fullName>
    </recommendedName>
    <alternativeName>
        <fullName evidence="9">Sigma-K anti-sigma factor RskA</fullName>
    </alternativeName>
</protein>
<evidence type="ECO:0000256" key="6">
    <source>
        <dbReference type="ARBA" id="ARBA00023015"/>
    </source>
</evidence>
<keyword evidence="7 11" id="KW-0472">Membrane</keyword>
<keyword evidence="6" id="KW-0805">Transcription regulation</keyword>
<keyword evidence="3" id="KW-1003">Cell membrane</keyword>
<dbReference type="InterPro" id="IPR041916">
    <property type="entry name" value="Anti_sigma_zinc_sf"/>
</dbReference>
<feature type="domain" description="Putative zinc-finger" evidence="13">
    <location>
        <begin position="5"/>
        <end position="35"/>
    </location>
</feature>
<evidence type="ECO:0000256" key="10">
    <source>
        <dbReference type="ARBA" id="ARBA00030803"/>
    </source>
</evidence>
<evidence type="ECO:0000256" key="9">
    <source>
        <dbReference type="ARBA" id="ARBA00029829"/>
    </source>
</evidence>
<dbReference type="RefSeq" id="WP_301133149.1">
    <property type="nucleotide sequence ID" value="NZ_JAUHPW010000005.1"/>
</dbReference>
<dbReference type="Gene3D" id="1.10.10.1320">
    <property type="entry name" value="Anti-sigma factor, zinc-finger domain"/>
    <property type="match status" value="1"/>
</dbReference>
<sequence length="258" mass="27002">MNENVHSLIGAYAVDAVTPDERADFEAHLSACEDCTAELAGLRETAAMLGEADVAAAPAGLRASVLEEIGRTAQLPPLTEDDAAVARDAEGPVPLEAAREARQDRHARTRRGWPRLAVAAAVASVLAVGGLVGSTLMADRDDQLALEKDVMMVTSAPDAKSMDLGLGTAHLVVSERMSTVVAMGDDCPHPKDGMAYQLWLVMDDGSKEAGPTFMPDADGTFMTMVHMDMEGVAAVAVTEEPMGGSTEPTSTEVAVVEL</sequence>
<evidence type="ECO:0000256" key="4">
    <source>
        <dbReference type="ARBA" id="ARBA00022692"/>
    </source>
</evidence>
<keyword evidence="5 11" id="KW-1133">Transmembrane helix</keyword>
<dbReference type="PANTHER" id="PTHR37461">
    <property type="entry name" value="ANTI-SIGMA-K FACTOR RSKA"/>
    <property type="match status" value="1"/>
</dbReference>
<dbReference type="PANTHER" id="PTHR37461:SF1">
    <property type="entry name" value="ANTI-SIGMA-K FACTOR RSKA"/>
    <property type="match status" value="1"/>
</dbReference>
<keyword evidence="15" id="KW-1185">Reference proteome</keyword>
<dbReference type="InterPro" id="IPR027383">
    <property type="entry name" value="Znf_put"/>
</dbReference>
<comment type="subcellular location">
    <subcellularLocation>
        <location evidence="2">Cell membrane</location>
    </subcellularLocation>
    <subcellularLocation>
        <location evidence="1">Membrane</location>
        <topology evidence="1">Single-pass membrane protein</topology>
    </subcellularLocation>
</comment>
<keyword evidence="4 11" id="KW-0812">Transmembrane</keyword>
<reference evidence="14" key="1">
    <citation type="submission" date="2023-06" db="EMBL/GenBank/DDBJ databases">
        <title>Sysu t00192.</title>
        <authorList>
            <person name="Gao L."/>
            <person name="Fang B.-Z."/>
            <person name="Li W.-J."/>
        </authorList>
    </citation>
    <scope>NUCLEOTIDE SEQUENCE</scope>
    <source>
        <strain evidence="14">SYSU T00192</strain>
    </source>
</reference>
<dbReference type="InterPro" id="IPR018764">
    <property type="entry name" value="RskA_C"/>
</dbReference>
<name>A0ABT8G9V9_9MICO</name>
<evidence type="ECO:0000256" key="1">
    <source>
        <dbReference type="ARBA" id="ARBA00004167"/>
    </source>
</evidence>
<proteinExistence type="predicted"/>